<evidence type="ECO:0000256" key="2">
    <source>
        <dbReference type="SAM" id="MobiDB-lite"/>
    </source>
</evidence>
<dbReference type="Pfam" id="PF01558">
    <property type="entry name" value="POR"/>
    <property type="match status" value="1"/>
</dbReference>
<keyword evidence="1" id="KW-0560">Oxidoreductase</keyword>
<evidence type="ECO:0000256" key="1">
    <source>
        <dbReference type="ARBA" id="ARBA00023002"/>
    </source>
</evidence>
<reference evidence="4" key="1">
    <citation type="submission" date="2018-05" db="EMBL/GenBank/DDBJ databases">
        <authorList>
            <person name="Lanie J.A."/>
            <person name="Ng W.-L."/>
            <person name="Kazmierczak K.M."/>
            <person name="Andrzejewski T.M."/>
            <person name="Davidsen T.M."/>
            <person name="Wayne K.J."/>
            <person name="Tettelin H."/>
            <person name="Glass J.I."/>
            <person name="Rusch D."/>
            <person name="Podicherti R."/>
            <person name="Tsui H.-C.T."/>
            <person name="Winkler M.E."/>
        </authorList>
    </citation>
    <scope>NUCLEOTIDE SEQUENCE</scope>
</reference>
<dbReference type="EMBL" id="UINC01124251">
    <property type="protein sequence ID" value="SVD01270.1"/>
    <property type="molecule type" value="Genomic_DNA"/>
</dbReference>
<proteinExistence type="predicted"/>
<feature type="region of interest" description="Disordered" evidence="2">
    <location>
        <begin position="1"/>
        <end position="25"/>
    </location>
</feature>
<dbReference type="SUPFAM" id="SSF53323">
    <property type="entry name" value="Pyruvate-ferredoxin oxidoreductase, PFOR, domain III"/>
    <property type="match status" value="1"/>
</dbReference>
<dbReference type="InterPro" id="IPR002869">
    <property type="entry name" value="Pyrv_flavodox_OxRed_cen"/>
</dbReference>
<feature type="non-terminal residue" evidence="4">
    <location>
        <position position="200"/>
    </location>
</feature>
<dbReference type="GO" id="GO:0016903">
    <property type="term" value="F:oxidoreductase activity, acting on the aldehyde or oxo group of donors"/>
    <property type="evidence" value="ECO:0007669"/>
    <property type="project" value="InterPro"/>
</dbReference>
<dbReference type="Gene3D" id="3.40.920.10">
    <property type="entry name" value="Pyruvate-ferredoxin oxidoreductase, PFOR, domain III"/>
    <property type="match status" value="1"/>
</dbReference>
<dbReference type="InterPro" id="IPR019752">
    <property type="entry name" value="Pyrv/ketoisovalerate_OxRed_cat"/>
</dbReference>
<accession>A0A382RUX2</accession>
<dbReference type="AlphaFoldDB" id="A0A382RUX2"/>
<organism evidence="4">
    <name type="scientific">marine metagenome</name>
    <dbReference type="NCBI Taxonomy" id="408172"/>
    <lineage>
        <taxon>unclassified sequences</taxon>
        <taxon>metagenomes</taxon>
        <taxon>ecological metagenomes</taxon>
    </lineage>
</organism>
<protein>
    <recommendedName>
        <fullName evidence="3">Pyruvate/ketoisovalerate oxidoreductase catalytic domain-containing protein</fullName>
    </recommendedName>
</protein>
<evidence type="ECO:0000259" key="3">
    <source>
        <dbReference type="Pfam" id="PF01558"/>
    </source>
</evidence>
<sequence>MAAFASTAAKKEKHRHKKTREQFMSGSRPRLEDLSIIVSGQGGDGSLTVINILADALRSVGFRAYTERDVLSRIKGGIVTATLRASKEEHLAIGSQIDLIVVFDQSAIKKNAHRLNDRSIVIHDNSGGDLPPNSGVPKGARVIGIPFSRHAIRVFRQDIYKNSVSSAVIGRLIGLSDDDMHQSFEKRFTRRGAQALKYNL</sequence>
<name>A0A382RUX2_9ZZZZ</name>
<gene>
    <name evidence="4" type="ORF">METZ01_LOCUS354124</name>
</gene>
<evidence type="ECO:0000313" key="4">
    <source>
        <dbReference type="EMBL" id="SVD01270.1"/>
    </source>
</evidence>
<feature type="domain" description="Pyruvate/ketoisovalerate oxidoreductase catalytic" evidence="3">
    <location>
        <begin position="42"/>
        <end position="199"/>
    </location>
</feature>